<dbReference type="InterPro" id="IPR029061">
    <property type="entry name" value="THDP-binding"/>
</dbReference>
<dbReference type="Pfam" id="PF01855">
    <property type="entry name" value="POR_N"/>
    <property type="match status" value="1"/>
</dbReference>
<dbReference type="InterPro" id="IPR022367">
    <property type="entry name" value="2-oxoacid/accept_OxRdtase_asu"/>
</dbReference>
<dbReference type="Gene3D" id="3.40.920.10">
    <property type="entry name" value="Pyruvate-ferredoxin oxidoreductase, PFOR, domain III"/>
    <property type="match status" value="1"/>
</dbReference>
<dbReference type="PANTHER" id="PTHR32154:SF20">
    <property type="entry name" value="2-OXOGLUTARATE OXIDOREDUCTASE SUBUNIT KORA"/>
    <property type="match status" value="1"/>
</dbReference>
<dbReference type="SUPFAM" id="SSF52922">
    <property type="entry name" value="TK C-terminal domain-like"/>
    <property type="match status" value="1"/>
</dbReference>
<dbReference type="InterPro" id="IPR009014">
    <property type="entry name" value="Transketo_C/PFOR_II"/>
</dbReference>
<comment type="caution">
    <text evidence="5">The sequence shown here is derived from an EMBL/GenBank/DDBJ whole genome shotgun (WGS) entry which is preliminary data.</text>
</comment>
<protein>
    <submittedName>
        <fullName evidence="5">Puryvate ferredoxin oxidoreductase</fullName>
    </submittedName>
</protein>
<dbReference type="InterPro" id="IPR019752">
    <property type="entry name" value="Pyrv/ketoisovalerate_OxRed_cat"/>
</dbReference>
<keyword evidence="1" id="KW-0560">Oxidoreductase</keyword>
<dbReference type="Gene3D" id="3.40.50.920">
    <property type="match status" value="1"/>
</dbReference>
<proteinExistence type="predicted"/>
<feature type="domain" description="Pyruvate:ferredoxin oxidoreductase core" evidence="4">
    <location>
        <begin position="519"/>
        <end position="608"/>
    </location>
</feature>
<dbReference type="AlphaFoldDB" id="A0A2T5GAS0"/>
<dbReference type="FunFam" id="3.40.50.970:FF:000022">
    <property type="entry name" value="2-oxoglutarate ferredoxin oxidoreductase alpha subunit"/>
    <property type="match status" value="1"/>
</dbReference>
<dbReference type="InterPro" id="IPR050722">
    <property type="entry name" value="Pyruvate:ferred/Flavod_OxRd"/>
</dbReference>
<dbReference type="InterPro" id="IPR002869">
    <property type="entry name" value="Pyrv_flavodox_OxRed_cen"/>
</dbReference>
<evidence type="ECO:0000259" key="3">
    <source>
        <dbReference type="Pfam" id="PF01855"/>
    </source>
</evidence>
<dbReference type="InterPro" id="IPR033412">
    <property type="entry name" value="PFOR_II"/>
</dbReference>
<dbReference type="Proteomes" id="UP000244016">
    <property type="component" value="Unassembled WGS sequence"/>
</dbReference>
<dbReference type="EMBL" id="PEBW01000001">
    <property type="protein sequence ID" value="PTQ53289.1"/>
    <property type="molecule type" value="Genomic_DNA"/>
</dbReference>
<dbReference type="PANTHER" id="PTHR32154">
    <property type="entry name" value="PYRUVATE-FLAVODOXIN OXIDOREDUCTASE-RELATED"/>
    <property type="match status" value="1"/>
</dbReference>
<feature type="domain" description="Pyruvate/ketoisovalerate oxidoreductase catalytic" evidence="2">
    <location>
        <begin position="62"/>
        <end position="222"/>
    </location>
</feature>
<dbReference type="SUPFAM" id="SSF52518">
    <property type="entry name" value="Thiamin diphosphate-binding fold (THDP-binding)"/>
    <property type="match status" value="1"/>
</dbReference>
<sequence length="632" mass="69995">MPQPAERKNFPKEMLQYRSRFPILSHIHKPPVPARGGRKNTRGGVKSMELAALEWKVGGQQGEGIDSTGEVLARTLFRYGYYVTTYRQFESRIKGGHTDFKVRATPAPTHFHGDKVDILVGFDDETLPVHRPELKPGAVVILEGDGIKVTEEDGYTLAVFPLKAIATELGNPLAKNMIALGITGGLISLPREAFYHFIEEQFKRKGADVIASNKRAVDRGYELAQEHLAHKVKTLPPRDIDPNRLYLSGNEAIAFGAYMAGLTFLSAYPITPASEIMEWLAAKLPKRGGAVMQVEDEIAGITFAIGASFAGARAMTTSSGPGIALKTEAIALAGESETPVVVVDVQRAGPSTGMPTRHEQGDLNHLLHAAHGDFPRIVLYPSSVEDAFYLAAEALNLAEIYQTVVFLVSDLGLGMNKQTTPRFDPRRVEIRRGKIVSEEEARALGEFFFKRYRITEDGISPRPLPGNPYAVALTSSNEHREDGHIDETIEARNAQMEKRMRKLRGLRIRNPFYVDHPDAATLLVAVGSARGPVEEAAAALREEGYDVGTLFLQQLAPLPVEELRTLLVGRHVITVEHNYTGQLLGWLRRHLPIHEHSTTITQYDGRPFFAERIVREAKERIADEHRAERAHA</sequence>
<evidence type="ECO:0000313" key="6">
    <source>
        <dbReference type="Proteomes" id="UP000244016"/>
    </source>
</evidence>
<gene>
    <name evidence="5" type="ORF">BLITH_0369</name>
</gene>
<accession>A0A2T5GAS0</accession>
<evidence type="ECO:0000256" key="1">
    <source>
        <dbReference type="ARBA" id="ARBA00023002"/>
    </source>
</evidence>
<name>A0A2T5GAS0_9BACL</name>
<dbReference type="Gene3D" id="3.40.50.970">
    <property type="match status" value="1"/>
</dbReference>
<reference evidence="5 6" key="1">
    <citation type="submission" date="2017-08" db="EMBL/GenBank/DDBJ databases">
        <title>Burning lignite coal seam in the remote Altai Mountains harbors a hydrogen-driven thermophilic microbial community.</title>
        <authorList>
            <person name="Kadnikov V.V."/>
            <person name="Mardanov A.V."/>
            <person name="Ivasenko D."/>
            <person name="Beletsky A.V."/>
            <person name="Karnachuk O.V."/>
            <person name="Ravin N.V."/>
        </authorList>
    </citation>
    <scope>NUCLEOTIDE SEQUENCE [LARGE SCALE GENOMIC DNA]</scope>
    <source>
        <strain evidence="5">AL31</strain>
    </source>
</reference>
<evidence type="ECO:0000313" key="5">
    <source>
        <dbReference type="EMBL" id="PTQ53289.1"/>
    </source>
</evidence>
<evidence type="ECO:0000259" key="4">
    <source>
        <dbReference type="Pfam" id="PF17147"/>
    </source>
</evidence>
<organism evidence="5 6">
    <name type="scientific">Brockia lithotrophica</name>
    <dbReference type="NCBI Taxonomy" id="933949"/>
    <lineage>
        <taxon>Bacteria</taxon>
        <taxon>Bacillati</taxon>
        <taxon>Bacillota</taxon>
        <taxon>Bacilli</taxon>
        <taxon>Bacillales</taxon>
        <taxon>Bacillales Family X. Incertae Sedis</taxon>
        <taxon>Brockia</taxon>
    </lineage>
</organism>
<dbReference type="NCBIfam" id="TIGR03710">
    <property type="entry name" value="OAFO_sf"/>
    <property type="match status" value="1"/>
</dbReference>
<evidence type="ECO:0000259" key="2">
    <source>
        <dbReference type="Pfam" id="PF01558"/>
    </source>
</evidence>
<dbReference type="SUPFAM" id="SSF53323">
    <property type="entry name" value="Pyruvate-ferredoxin oxidoreductase, PFOR, domain III"/>
    <property type="match status" value="1"/>
</dbReference>
<dbReference type="Pfam" id="PF01558">
    <property type="entry name" value="POR"/>
    <property type="match status" value="1"/>
</dbReference>
<dbReference type="Pfam" id="PF17147">
    <property type="entry name" value="PFOR_II"/>
    <property type="match status" value="1"/>
</dbReference>
<dbReference type="GO" id="GO:0006979">
    <property type="term" value="P:response to oxidative stress"/>
    <property type="evidence" value="ECO:0007669"/>
    <property type="project" value="TreeGrafter"/>
</dbReference>
<dbReference type="GO" id="GO:0016903">
    <property type="term" value="F:oxidoreductase activity, acting on the aldehyde or oxo group of donors"/>
    <property type="evidence" value="ECO:0007669"/>
    <property type="project" value="InterPro"/>
</dbReference>
<dbReference type="CDD" id="cd07034">
    <property type="entry name" value="TPP_PYR_PFOR_IOR-alpha_like"/>
    <property type="match status" value="1"/>
</dbReference>
<dbReference type="InterPro" id="IPR002880">
    <property type="entry name" value="Pyrv_Fd/Flavodoxin_OxRdtase_N"/>
</dbReference>
<feature type="domain" description="Pyruvate flavodoxin/ferredoxin oxidoreductase pyrimidine binding" evidence="3">
    <location>
        <begin position="256"/>
        <end position="497"/>
    </location>
</feature>